<comment type="subcellular location">
    <subcellularLocation>
        <location evidence="1">Cell membrane</location>
        <topology evidence="1">Multi-pass membrane protein</topology>
    </subcellularLocation>
</comment>
<dbReference type="Gene3D" id="1.20.1250.20">
    <property type="entry name" value="MFS general substrate transporter like domains"/>
    <property type="match status" value="1"/>
</dbReference>
<feature type="transmembrane region" description="Helical" evidence="6">
    <location>
        <begin position="131"/>
        <end position="151"/>
    </location>
</feature>
<dbReference type="CDD" id="cd17324">
    <property type="entry name" value="MFS_NepI_like"/>
    <property type="match status" value="1"/>
</dbReference>
<evidence type="ECO:0000313" key="8">
    <source>
        <dbReference type="EMBL" id="EQA71678.1"/>
    </source>
</evidence>
<evidence type="ECO:0000256" key="6">
    <source>
        <dbReference type="SAM" id="Phobius"/>
    </source>
</evidence>
<dbReference type="PANTHER" id="PTHR43124:SF3">
    <property type="entry name" value="CHLORAMPHENICOL EFFLUX PUMP RV0191"/>
    <property type="match status" value="1"/>
</dbReference>
<dbReference type="SUPFAM" id="SSF103473">
    <property type="entry name" value="MFS general substrate transporter"/>
    <property type="match status" value="1"/>
</dbReference>
<keyword evidence="5 6" id="KW-0472">Membrane</keyword>
<keyword evidence="2" id="KW-1003">Cell membrane</keyword>
<feature type="transmembrane region" description="Helical" evidence="6">
    <location>
        <begin position="354"/>
        <end position="376"/>
    </location>
</feature>
<feature type="transmembrane region" description="Helical" evidence="6">
    <location>
        <begin position="212"/>
        <end position="234"/>
    </location>
</feature>
<organism evidence="8 9">
    <name type="scientific">Leptospira noguchii serovar Panama str. CZ214</name>
    <dbReference type="NCBI Taxonomy" id="1001595"/>
    <lineage>
        <taxon>Bacteria</taxon>
        <taxon>Pseudomonadati</taxon>
        <taxon>Spirochaetota</taxon>
        <taxon>Spirochaetia</taxon>
        <taxon>Leptospirales</taxon>
        <taxon>Leptospiraceae</taxon>
        <taxon>Leptospira</taxon>
    </lineage>
</organism>
<feature type="transmembrane region" description="Helical" evidence="6">
    <location>
        <begin position="264"/>
        <end position="286"/>
    </location>
</feature>
<dbReference type="PROSITE" id="PS50850">
    <property type="entry name" value="MFS"/>
    <property type="match status" value="1"/>
</dbReference>
<feature type="transmembrane region" description="Helical" evidence="6">
    <location>
        <begin position="425"/>
        <end position="444"/>
    </location>
</feature>
<dbReference type="GO" id="GO:0005886">
    <property type="term" value="C:plasma membrane"/>
    <property type="evidence" value="ECO:0007669"/>
    <property type="project" value="UniProtKB-SubCell"/>
</dbReference>
<feature type="transmembrane region" description="Helical" evidence="6">
    <location>
        <begin position="62"/>
        <end position="86"/>
    </location>
</feature>
<evidence type="ECO:0000256" key="5">
    <source>
        <dbReference type="ARBA" id="ARBA00023136"/>
    </source>
</evidence>
<evidence type="ECO:0000256" key="3">
    <source>
        <dbReference type="ARBA" id="ARBA00022692"/>
    </source>
</evidence>
<sequence length="448" mass="49917">MFILNPKIYRILKLFREFYRKEISTFNSFYCFYIYRKSILHNFIHMSSHPIRNIHVKSEPMLIFVLASIQFTHILDFVIMMPLGSYFQESFHINPQEFSLLISAYTYSAFCAGIVGALLIDRFNRKSAAIFLYSGFIIGTAFCAIADSYIFLLIARIISGSFGGILSSVIFAIVGDVIAMDRRGRAMGAIMGAFSVSSVVGIPLGLKVAEFYGWNMSFAGIVLLSLPILVLMYYHLPSIPPFQPTGEDPIKDFLRIFTYKRYMASYMLIMFVILGGFTVIPFIAPYMERNVGIPKENISWIYFFGGLVTFFSSRGIGIASDKIGKHKIFYILVPLSCIPIFIMTNLGQTTLVNVLILTTTFMVIVSGRWIPALALITSATEPRDRGRFMTVISALQNLASGLGATIGGSILVAASPTAPYQNYDIAGYLAMGFNLIALILISRVKAVS</sequence>
<evidence type="ECO:0000256" key="2">
    <source>
        <dbReference type="ARBA" id="ARBA00022475"/>
    </source>
</evidence>
<feature type="transmembrane region" description="Helical" evidence="6">
    <location>
        <begin position="298"/>
        <end position="316"/>
    </location>
</feature>
<evidence type="ECO:0000256" key="1">
    <source>
        <dbReference type="ARBA" id="ARBA00004651"/>
    </source>
</evidence>
<keyword evidence="3 6" id="KW-0812">Transmembrane</keyword>
<evidence type="ECO:0000256" key="4">
    <source>
        <dbReference type="ARBA" id="ARBA00022989"/>
    </source>
</evidence>
<gene>
    <name evidence="8" type="ORF">LEP1GSC059_0900</name>
</gene>
<dbReference type="GO" id="GO:0022857">
    <property type="term" value="F:transmembrane transporter activity"/>
    <property type="evidence" value="ECO:0007669"/>
    <property type="project" value="InterPro"/>
</dbReference>
<evidence type="ECO:0000259" key="7">
    <source>
        <dbReference type="PROSITE" id="PS50850"/>
    </source>
</evidence>
<feature type="transmembrane region" description="Helical" evidence="6">
    <location>
        <begin position="157"/>
        <end position="179"/>
    </location>
</feature>
<dbReference type="AlphaFoldDB" id="T0FEQ7"/>
<dbReference type="InterPro" id="IPR020846">
    <property type="entry name" value="MFS_dom"/>
</dbReference>
<dbReference type="EMBL" id="AKWY02000020">
    <property type="protein sequence ID" value="EQA71678.1"/>
    <property type="molecule type" value="Genomic_DNA"/>
</dbReference>
<name>T0FEQ7_9LEPT</name>
<proteinExistence type="predicted"/>
<feature type="transmembrane region" description="Helical" evidence="6">
    <location>
        <begin position="98"/>
        <end position="119"/>
    </location>
</feature>
<feature type="transmembrane region" description="Helical" evidence="6">
    <location>
        <begin position="186"/>
        <end position="206"/>
    </location>
</feature>
<keyword evidence="4 6" id="KW-1133">Transmembrane helix</keyword>
<dbReference type="Pfam" id="PF07690">
    <property type="entry name" value="MFS_1"/>
    <property type="match status" value="1"/>
</dbReference>
<reference evidence="8 9" key="1">
    <citation type="submission" date="2013-05" db="EMBL/GenBank/DDBJ databases">
        <authorList>
            <person name="Harkins D.M."/>
            <person name="Durkin A.S."/>
            <person name="Brinkac L.M."/>
            <person name="Haft D.H."/>
            <person name="Selengut J.D."/>
            <person name="Sanka R."/>
            <person name="DePew J."/>
            <person name="Purushe J."/>
            <person name="Hartskeerl R.A."/>
            <person name="Ahmed A."/>
            <person name="van der Linden H."/>
            <person name="Goris M.G.A."/>
            <person name="Vinetz J.M."/>
            <person name="Sutton G.G."/>
            <person name="Nierman W.C."/>
            <person name="Fouts D.E."/>
        </authorList>
    </citation>
    <scope>NUCLEOTIDE SEQUENCE [LARGE SCALE GENOMIC DNA]</scope>
    <source>
        <strain evidence="8 9">CZ214</strain>
    </source>
</reference>
<feature type="transmembrane region" description="Helical" evidence="6">
    <location>
        <begin position="328"/>
        <end position="348"/>
    </location>
</feature>
<feature type="transmembrane region" description="Helical" evidence="6">
    <location>
        <begin position="388"/>
        <end position="413"/>
    </location>
</feature>
<dbReference type="InterPro" id="IPR036259">
    <property type="entry name" value="MFS_trans_sf"/>
</dbReference>
<dbReference type="InterPro" id="IPR050189">
    <property type="entry name" value="MFS_Efflux_Transporters"/>
</dbReference>
<protein>
    <submittedName>
        <fullName evidence="8">Transporter, major facilitator family protein</fullName>
    </submittedName>
</protein>
<comment type="caution">
    <text evidence="8">The sequence shown here is derived from an EMBL/GenBank/DDBJ whole genome shotgun (WGS) entry which is preliminary data.</text>
</comment>
<dbReference type="Proteomes" id="UP000015442">
    <property type="component" value="Unassembled WGS sequence"/>
</dbReference>
<feature type="domain" description="Major facilitator superfamily (MFS) profile" evidence="7">
    <location>
        <begin position="62"/>
        <end position="448"/>
    </location>
</feature>
<dbReference type="InterPro" id="IPR011701">
    <property type="entry name" value="MFS"/>
</dbReference>
<evidence type="ECO:0000313" key="9">
    <source>
        <dbReference type="Proteomes" id="UP000015442"/>
    </source>
</evidence>
<dbReference type="PANTHER" id="PTHR43124">
    <property type="entry name" value="PURINE EFFLUX PUMP PBUE"/>
    <property type="match status" value="1"/>
</dbReference>
<accession>T0FEQ7</accession>